<evidence type="ECO:0000259" key="2">
    <source>
        <dbReference type="Pfam" id="PF02608"/>
    </source>
</evidence>
<dbReference type="KEGG" id="ocy:OSSY52_09450"/>
<dbReference type="InParanoid" id="A0A7G1G6N9"/>
<protein>
    <recommendedName>
        <fullName evidence="2">ABC transporter substrate-binding protein PnrA-like domain-containing protein</fullName>
    </recommendedName>
</protein>
<dbReference type="InterPro" id="IPR003760">
    <property type="entry name" value="PnrA-like"/>
</dbReference>
<feature type="domain" description="ABC transporter substrate-binding protein PnrA-like" evidence="2">
    <location>
        <begin position="288"/>
        <end position="582"/>
    </location>
</feature>
<dbReference type="EMBL" id="AP018712">
    <property type="protein sequence ID" value="BBE30804.1"/>
    <property type="molecule type" value="Genomic_DNA"/>
</dbReference>
<dbReference type="GO" id="GO:0005886">
    <property type="term" value="C:plasma membrane"/>
    <property type="evidence" value="ECO:0007669"/>
    <property type="project" value="InterPro"/>
</dbReference>
<accession>A0A7G1G6N9</accession>
<name>A0A7G1G6N9_9BACT</name>
<dbReference type="PANTHER" id="PTHR43208:SF1">
    <property type="entry name" value="ABC TRANSPORTER SUBSTRATE-BINDING PROTEIN"/>
    <property type="match status" value="1"/>
</dbReference>
<dbReference type="AlphaFoldDB" id="A0A7G1G6N9"/>
<dbReference type="Pfam" id="PF02608">
    <property type="entry name" value="Bmp"/>
    <property type="match status" value="1"/>
</dbReference>
<dbReference type="PANTHER" id="PTHR43208">
    <property type="entry name" value="ABC TRANSPORTER SUBSTRATE-BINDING PROTEIN"/>
    <property type="match status" value="1"/>
</dbReference>
<proteinExistence type="predicted"/>
<dbReference type="RefSeq" id="WP_190615873.1">
    <property type="nucleotide sequence ID" value="NZ_AP018712.1"/>
</dbReference>
<dbReference type="Proteomes" id="UP000516361">
    <property type="component" value="Chromosome"/>
</dbReference>
<reference evidence="3 4" key="1">
    <citation type="submission" date="2018-06" db="EMBL/GenBank/DDBJ databases">
        <title>Genome sequencing of Oceanotoga sp. sy52.</title>
        <authorList>
            <person name="Mori K."/>
        </authorList>
    </citation>
    <scope>NUCLEOTIDE SEQUENCE [LARGE SCALE GENOMIC DNA]</scope>
    <source>
        <strain evidence="4">sy52</strain>
    </source>
</reference>
<keyword evidence="4" id="KW-1185">Reference proteome</keyword>
<sequence>MLYDRNKSIEDYEKALKLGKKEFLKSVSSAKGGYLNSLEEIIENAEILSEKNLGTIEIPLKKVIGTYYHSRSLSFSQNFYPLIERDTEFSSKWCNLLEIQYNEGIRDAIEVYEYLNWFYVVEGNKRVSVLKYLKAPTIMGNVKRIIPTYDKNDIEIKIYYSFLDFYEKTHINSIWFSKPKSFEILYDYMQEYKPESYIDLLDFEIYKSFLYEIYEPFRKIYKTFESSNNTVTTGDSFLKYLEEFGVSELNDEKELKKRVKKIIREMNYTEKTKQPSLLIPAFFNEEKLKVAFIYNSDIKESAWTYSHNLGRKYIEEKYKNQIITRRFEGITSTEEYEKLLKKLERENYSVIFSTSFDFILDEKLSKFHNVKFMYFSGYQTDKNVNTYFGRMYEPRFLSGIIAGSMTKSNKIGYVAPFGIPEVIMGIDAFALGVKTVNSNAIVNVGWTNEWHNKKYEKDVVKYLIKDKNCDVLSHHQDSTTVVEEGEKYGVYTIGYHHNMKKYAPNTMLTSVVWNWGIYYEKIIQNILKGSTFSFLDLFGNNKGIRKFWGGMDSGVVDIVTPSKLVNPQIKNLMKLLKASIINDDFQIFKGPIYDIDGTLKIKENLVIDDDELFEIDWFIDNIRLD</sequence>
<evidence type="ECO:0000313" key="3">
    <source>
        <dbReference type="EMBL" id="BBE30804.1"/>
    </source>
</evidence>
<evidence type="ECO:0000256" key="1">
    <source>
        <dbReference type="ARBA" id="ARBA00022729"/>
    </source>
</evidence>
<dbReference type="CDD" id="cd19963">
    <property type="entry name" value="PBP1_BMP-like"/>
    <property type="match status" value="1"/>
</dbReference>
<evidence type="ECO:0000313" key="4">
    <source>
        <dbReference type="Proteomes" id="UP000516361"/>
    </source>
</evidence>
<keyword evidence="1" id="KW-0732">Signal</keyword>
<gene>
    <name evidence="3" type="ORF">OSSY52_09450</name>
</gene>
<dbReference type="InterPro" id="IPR052910">
    <property type="entry name" value="ABC-Purine-Binding"/>
</dbReference>
<organism evidence="3 4">
    <name type="scientific">Tepiditoga spiralis</name>
    <dbReference type="NCBI Taxonomy" id="2108365"/>
    <lineage>
        <taxon>Bacteria</taxon>
        <taxon>Thermotogati</taxon>
        <taxon>Thermotogota</taxon>
        <taxon>Thermotogae</taxon>
        <taxon>Petrotogales</taxon>
        <taxon>Petrotogaceae</taxon>
        <taxon>Tepiditoga</taxon>
    </lineage>
</organism>
<dbReference type="Gene3D" id="3.40.50.2300">
    <property type="match status" value="2"/>
</dbReference>